<organism evidence="2">
    <name type="scientific">Timema shepardi</name>
    <name type="common">Walking stick</name>
    <dbReference type="NCBI Taxonomy" id="629360"/>
    <lineage>
        <taxon>Eukaryota</taxon>
        <taxon>Metazoa</taxon>
        <taxon>Ecdysozoa</taxon>
        <taxon>Arthropoda</taxon>
        <taxon>Hexapoda</taxon>
        <taxon>Insecta</taxon>
        <taxon>Pterygota</taxon>
        <taxon>Neoptera</taxon>
        <taxon>Polyneoptera</taxon>
        <taxon>Phasmatodea</taxon>
        <taxon>Timematodea</taxon>
        <taxon>Timematoidea</taxon>
        <taxon>Timematidae</taxon>
        <taxon>Timema</taxon>
    </lineage>
</organism>
<evidence type="ECO:0000256" key="1">
    <source>
        <dbReference type="SAM" id="SignalP"/>
    </source>
</evidence>
<evidence type="ECO:0000313" key="2">
    <source>
        <dbReference type="EMBL" id="CAD7266607.1"/>
    </source>
</evidence>
<dbReference type="PANTHER" id="PTHR21879">
    <property type="entry name" value="FI03362P-RELATED-RELATED"/>
    <property type="match status" value="1"/>
</dbReference>
<dbReference type="Pfam" id="PF07898">
    <property type="entry name" value="DUF1676"/>
    <property type="match status" value="1"/>
</dbReference>
<dbReference type="PANTHER" id="PTHR21879:SF14">
    <property type="entry name" value="OSIRIS 8"/>
    <property type="match status" value="1"/>
</dbReference>
<keyword evidence="1" id="KW-0732">Signal</keyword>
<feature type="chain" id="PRO_5031326228" description="Osiris 11" evidence="1">
    <location>
        <begin position="24"/>
        <end position="278"/>
    </location>
</feature>
<protein>
    <recommendedName>
        <fullName evidence="3">Osiris 11</fullName>
    </recommendedName>
</protein>
<dbReference type="AlphaFoldDB" id="A0A7R9B5K8"/>
<sequence length="278" mass="30455">MVFQMRIVLLVFFLTLFGAVVNSSESEEETNSHNGVLSGLKVVYHAYQSCESHRDVFACLKMRALRFADRAINADNIPVLGGVTFVKSSEEGRNILEPLQEVTEEGLPEDPEQRNQQLDELLVDRALRFFRGHTVQLSIPEILDEEEDDESLGSARKGKLKKILPYLAMGALLKGAWLTMTYNAVAVLAGKALLVAKVALVLAATLGVKKLFSGGGGGEHVSYEVIKAPHHEEYGGGGGDHYGGGGVEGGSYRRTVRSPEVVDPHWLVYRAYHDSTRS</sequence>
<gene>
    <name evidence="2" type="ORF">TSIB3V08_LOCUS10623</name>
</gene>
<accession>A0A7R9B5K8</accession>
<reference evidence="2" key="1">
    <citation type="submission" date="2020-11" db="EMBL/GenBank/DDBJ databases">
        <authorList>
            <person name="Tran Van P."/>
        </authorList>
    </citation>
    <scope>NUCLEOTIDE SEQUENCE</scope>
</reference>
<proteinExistence type="predicted"/>
<name>A0A7R9B5K8_TIMSH</name>
<evidence type="ECO:0008006" key="3">
    <source>
        <dbReference type="Google" id="ProtNLM"/>
    </source>
</evidence>
<dbReference type="EMBL" id="OC007287">
    <property type="protein sequence ID" value="CAD7266607.1"/>
    <property type="molecule type" value="Genomic_DNA"/>
</dbReference>
<dbReference type="InterPro" id="IPR012464">
    <property type="entry name" value="DUF1676"/>
</dbReference>
<dbReference type="GO" id="GO:0016020">
    <property type="term" value="C:membrane"/>
    <property type="evidence" value="ECO:0007669"/>
    <property type="project" value="TreeGrafter"/>
</dbReference>
<feature type="signal peptide" evidence="1">
    <location>
        <begin position="1"/>
        <end position="23"/>
    </location>
</feature>